<evidence type="ECO:0000313" key="3">
    <source>
        <dbReference type="Proteomes" id="UP000272051"/>
    </source>
</evidence>
<comment type="caution">
    <text evidence="1">The sequence shown here is derived from an EMBL/GenBank/DDBJ whole genome shotgun (WGS) entry which is preliminary data.</text>
</comment>
<dbReference type="EMBL" id="QMQX01000031">
    <property type="protein sequence ID" value="RLE52878.1"/>
    <property type="molecule type" value="Genomic_DNA"/>
</dbReference>
<evidence type="ECO:0000313" key="2">
    <source>
        <dbReference type="EMBL" id="RLE52878.1"/>
    </source>
</evidence>
<protein>
    <submittedName>
        <fullName evidence="1">Uncharacterized protein</fullName>
    </submittedName>
</protein>
<proteinExistence type="predicted"/>
<evidence type="ECO:0000313" key="4">
    <source>
        <dbReference type="Proteomes" id="UP000278475"/>
    </source>
</evidence>
<dbReference type="AlphaFoldDB" id="A0A497EQC8"/>
<organism evidence="1 4">
    <name type="scientific">Thermoproteota archaeon</name>
    <dbReference type="NCBI Taxonomy" id="2056631"/>
    <lineage>
        <taxon>Archaea</taxon>
        <taxon>Thermoproteota</taxon>
    </lineage>
</organism>
<sequence length="157" mass="18745">MSLERESRREQIVRTLWEIEFKHINDYFPAERKSLEELLKEDEPSVKSMGGGRIYFRKEDLEYLASLVPKRFHRELCLPFTIIRQSGWRKGTYAIRGGKLEIFTVHKLIGLIDKGFEDYWRIELKPYVYRAQLLELMRKVPSLVSIGFFLEEGEEIE</sequence>
<reference evidence="3 4" key="1">
    <citation type="submission" date="2018-06" db="EMBL/GenBank/DDBJ databases">
        <title>Extensive metabolic versatility and redundancy in microbially diverse, dynamic hydrothermal sediments.</title>
        <authorList>
            <person name="Dombrowski N."/>
            <person name="Teske A."/>
            <person name="Baker B.J."/>
        </authorList>
    </citation>
    <scope>NUCLEOTIDE SEQUENCE [LARGE SCALE GENOMIC DNA]</scope>
    <source>
        <strain evidence="2">B34_G17</strain>
        <strain evidence="1">B66_G16</strain>
    </source>
</reference>
<dbReference type="InterPro" id="IPR002746">
    <property type="entry name" value="UPF0216"/>
</dbReference>
<dbReference type="Pfam" id="PF01886">
    <property type="entry name" value="DUF61"/>
    <property type="match status" value="1"/>
</dbReference>
<gene>
    <name evidence="1" type="ORF">DRJ31_06480</name>
    <name evidence="2" type="ORF">DRJ33_02530</name>
</gene>
<name>A0A497EQC8_9CREN</name>
<dbReference type="Proteomes" id="UP000278475">
    <property type="component" value="Unassembled WGS sequence"/>
</dbReference>
<dbReference type="Proteomes" id="UP000272051">
    <property type="component" value="Unassembled WGS sequence"/>
</dbReference>
<accession>A0A497EQC8</accession>
<dbReference type="EMBL" id="QMQV01000059">
    <property type="protein sequence ID" value="RLE48778.1"/>
    <property type="molecule type" value="Genomic_DNA"/>
</dbReference>
<evidence type="ECO:0000313" key="1">
    <source>
        <dbReference type="EMBL" id="RLE48778.1"/>
    </source>
</evidence>